<gene>
    <name evidence="3" type="ORF">EVOR1521_LOCUS24551</name>
</gene>
<comment type="caution">
    <text evidence="3">The sequence shown here is derived from an EMBL/GenBank/DDBJ whole genome shotgun (WGS) entry which is preliminary data.</text>
</comment>
<evidence type="ECO:0000313" key="4">
    <source>
        <dbReference type="Proteomes" id="UP001178507"/>
    </source>
</evidence>
<sequence>MAGYKEETAKPCCECKAEDTCTFPSPLEAMKGAAKEKLMYIPAVNIEDTKTKPDYMATVDVDPESPSYCQVIHRLYMPVVGDELHHVGWNACASCVGQKGRPTHAYLVSPGVISGNIYFIDVKSDPKVPKFHKVIEGKDLLEKFGVAFPHTAHCAPEEIIMSFMGGKTKEGKYIPGGAGFVTFDPVTLEMKRRWEVGKQIDFNYDFWYQPRRNVMVSSEWGDPECFTNGFNPAHVADGRYGRKLYVWNWTERTLIKELDLGVGAIPLEVRFLHNPDKAEGYVGNALSSEMVRFVEREGDWVSEIAIKVEPIEVEGWALPAMPSLITDFCISLDDKYLYFSNWLHGDVRQYDISVEPPRMVGQCFVGGSLKAGGPVKRKDGQPQPEALKVKGVEIQGGAQMVQLSLDGKRLYVSTSLFSSWDRQFYPEMLKRGAQLLQLDVDTEKGGLTVNPEFLVDFGQEPDGPVSCHEMRFPGGDSTSDIWI</sequence>
<dbReference type="Pfam" id="PF05694">
    <property type="entry name" value="SBP56"/>
    <property type="match status" value="1"/>
</dbReference>
<dbReference type="SUPFAM" id="SSF101908">
    <property type="entry name" value="Putative isomerase YbhE"/>
    <property type="match status" value="1"/>
</dbReference>
<reference evidence="3" key="1">
    <citation type="submission" date="2023-08" db="EMBL/GenBank/DDBJ databases">
        <authorList>
            <person name="Chen Y."/>
            <person name="Shah S."/>
            <person name="Dougan E. K."/>
            <person name="Thang M."/>
            <person name="Chan C."/>
        </authorList>
    </citation>
    <scope>NUCLEOTIDE SEQUENCE</scope>
</reference>
<dbReference type="AlphaFoldDB" id="A0AA36J851"/>
<dbReference type="GO" id="GO:0008430">
    <property type="term" value="F:selenium binding"/>
    <property type="evidence" value="ECO:0007669"/>
    <property type="project" value="InterPro"/>
</dbReference>
<dbReference type="Proteomes" id="UP001178507">
    <property type="component" value="Unassembled WGS sequence"/>
</dbReference>
<evidence type="ECO:0000256" key="1">
    <source>
        <dbReference type="ARBA" id="ARBA00005606"/>
    </source>
</evidence>
<keyword evidence="4" id="KW-1185">Reference proteome</keyword>
<protein>
    <recommendedName>
        <fullName evidence="5">Methanethiol oxidase</fullName>
    </recommendedName>
</protein>
<evidence type="ECO:0000256" key="2">
    <source>
        <dbReference type="ARBA" id="ARBA00023266"/>
    </source>
</evidence>
<evidence type="ECO:0008006" key="5">
    <source>
        <dbReference type="Google" id="ProtNLM"/>
    </source>
</evidence>
<evidence type="ECO:0000313" key="3">
    <source>
        <dbReference type="EMBL" id="CAJ1401395.1"/>
    </source>
</evidence>
<comment type="similarity">
    <text evidence="1">Belongs to the selenium-binding protein family.</text>
</comment>
<dbReference type="EMBL" id="CAUJNA010003413">
    <property type="protein sequence ID" value="CAJ1401395.1"/>
    <property type="molecule type" value="Genomic_DNA"/>
</dbReference>
<accession>A0AA36J851</accession>
<organism evidence="3 4">
    <name type="scientific">Effrenium voratum</name>
    <dbReference type="NCBI Taxonomy" id="2562239"/>
    <lineage>
        <taxon>Eukaryota</taxon>
        <taxon>Sar</taxon>
        <taxon>Alveolata</taxon>
        <taxon>Dinophyceae</taxon>
        <taxon>Suessiales</taxon>
        <taxon>Symbiodiniaceae</taxon>
        <taxon>Effrenium</taxon>
    </lineage>
</organism>
<name>A0AA36J851_9DINO</name>
<proteinExistence type="inferred from homology"/>
<dbReference type="PANTHER" id="PTHR23300:SF0">
    <property type="entry name" value="METHANETHIOL OXIDASE"/>
    <property type="match status" value="1"/>
</dbReference>
<dbReference type="PANTHER" id="PTHR23300">
    <property type="entry name" value="METHANETHIOL OXIDASE"/>
    <property type="match status" value="1"/>
</dbReference>
<keyword evidence="2" id="KW-0711">Selenium</keyword>
<dbReference type="InterPro" id="IPR008826">
    <property type="entry name" value="Se-bd"/>
</dbReference>